<dbReference type="Gene3D" id="2.40.30.10">
    <property type="entry name" value="Translation factors"/>
    <property type="match status" value="1"/>
</dbReference>
<evidence type="ECO:0000256" key="4">
    <source>
        <dbReference type="ARBA" id="ARBA00023002"/>
    </source>
</evidence>
<dbReference type="SUPFAM" id="SSF63380">
    <property type="entry name" value="Riboflavin synthase domain-like"/>
    <property type="match status" value="1"/>
</dbReference>
<organism evidence="7 8">
    <name type="scientific">Aegilops tauschii subsp. strangulata</name>
    <name type="common">Goatgrass</name>
    <dbReference type="NCBI Taxonomy" id="200361"/>
    <lineage>
        <taxon>Eukaryota</taxon>
        <taxon>Viridiplantae</taxon>
        <taxon>Streptophyta</taxon>
        <taxon>Embryophyta</taxon>
        <taxon>Tracheophyta</taxon>
        <taxon>Spermatophyta</taxon>
        <taxon>Magnoliopsida</taxon>
        <taxon>Liliopsida</taxon>
        <taxon>Poales</taxon>
        <taxon>Poaceae</taxon>
        <taxon>BOP clade</taxon>
        <taxon>Pooideae</taxon>
        <taxon>Triticodae</taxon>
        <taxon>Triticeae</taxon>
        <taxon>Triticinae</taxon>
        <taxon>Aegilops</taxon>
    </lineage>
</organism>
<keyword evidence="3 5" id="KW-0274">FAD</keyword>
<protein>
    <recommendedName>
        <fullName evidence="6">Flavoprotein pyridine nucleotide cytochrome reductase-like FAD-binding domain-containing protein</fullName>
    </recommendedName>
</protein>
<dbReference type="GO" id="GO:0022900">
    <property type="term" value="P:electron transport chain"/>
    <property type="evidence" value="ECO:0007669"/>
    <property type="project" value="TreeGrafter"/>
</dbReference>
<feature type="binding site" evidence="5">
    <location>
        <position position="53"/>
    </location>
    <ligand>
        <name>FAD</name>
        <dbReference type="ChEBI" id="CHEBI:57692"/>
    </ligand>
</feature>
<feature type="binding site" evidence="5">
    <location>
        <position position="68"/>
    </location>
    <ligand>
        <name>FAD</name>
        <dbReference type="ChEBI" id="CHEBI:57692"/>
    </ligand>
</feature>
<feature type="binding site" evidence="5">
    <location>
        <position position="52"/>
    </location>
    <ligand>
        <name>FAD</name>
        <dbReference type="ChEBI" id="CHEBI:57692"/>
    </ligand>
</feature>
<reference evidence="7" key="5">
    <citation type="journal article" date="2021" name="G3 (Bethesda)">
        <title>Aegilops tauschii genome assembly Aet v5.0 features greater sequence contiguity and improved annotation.</title>
        <authorList>
            <person name="Wang L."/>
            <person name="Zhu T."/>
            <person name="Rodriguez J.C."/>
            <person name="Deal K.R."/>
            <person name="Dubcovsky J."/>
            <person name="McGuire P.E."/>
            <person name="Lux T."/>
            <person name="Spannagl M."/>
            <person name="Mayer K.F.X."/>
            <person name="Baldrich P."/>
            <person name="Meyers B.C."/>
            <person name="Huo N."/>
            <person name="Gu Y.Q."/>
            <person name="Zhou H."/>
            <person name="Devos K.M."/>
            <person name="Bennetzen J.L."/>
            <person name="Unver T."/>
            <person name="Budak H."/>
            <person name="Gulick P.J."/>
            <person name="Galiba G."/>
            <person name="Kalapos B."/>
            <person name="Nelson D.R."/>
            <person name="Li P."/>
            <person name="You F.M."/>
            <person name="Luo M.C."/>
            <person name="Dvorak J."/>
        </authorList>
    </citation>
    <scope>NUCLEOTIDE SEQUENCE [LARGE SCALE GENOMIC DNA]</scope>
    <source>
        <strain evidence="7">cv. AL8/78</strain>
    </source>
</reference>
<feature type="binding site" evidence="5">
    <location>
        <position position="70"/>
    </location>
    <ligand>
        <name>FAD</name>
        <dbReference type="ChEBI" id="CHEBI:57692"/>
    </ligand>
</feature>
<evidence type="ECO:0000256" key="5">
    <source>
        <dbReference type="PIRSR" id="PIRSR601834-1"/>
    </source>
</evidence>
<evidence type="ECO:0000256" key="3">
    <source>
        <dbReference type="ARBA" id="ARBA00022827"/>
    </source>
</evidence>
<reference evidence="7" key="4">
    <citation type="submission" date="2019-03" db="UniProtKB">
        <authorList>
            <consortium name="EnsemblPlants"/>
        </authorList>
    </citation>
    <scope>IDENTIFICATION</scope>
</reference>
<accession>A0A453QYI0</accession>
<dbReference type="EnsemblPlants" id="AET7Gv20375900.10">
    <property type="protein sequence ID" value="AET7Gv20375900.10"/>
    <property type="gene ID" value="AET7Gv20375900"/>
</dbReference>
<dbReference type="InterPro" id="IPR008333">
    <property type="entry name" value="Cbr1-like_FAD-bd_dom"/>
</dbReference>
<evidence type="ECO:0000313" key="7">
    <source>
        <dbReference type="EnsemblPlants" id="AET7Gv20375900.10"/>
    </source>
</evidence>
<dbReference type="Pfam" id="PF00970">
    <property type="entry name" value="FAD_binding_6"/>
    <property type="match status" value="1"/>
</dbReference>
<dbReference type="InterPro" id="IPR001834">
    <property type="entry name" value="CBR-like"/>
</dbReference>
<dbReference type="AlphaFoldDB" id="A0A453QYI0"/>
<dbReference type="Proteomes" id="UP000015105">
    <property type="component" value="Chromosome 7D"/>
</dbReference>
<feature type="domain" description="Flavoprotein pyridine nucleotide cytochrome reductase-like FAD-binding" evidence="6">
    <location>
        <begin position="4"/>
        <end position="72"/>
    </location>
</feature>
<dbReference type="GO" id="GO:0004128">
    <property type="term" value="F:cytochrome-b5 reductase activity, acting on NAD(P)H"/>
    <property type="evidence" value="ECO:0007669"/>
    <property type="project" value="TreeGrafter"/>
</dbReference>
<evidence type="ECO:0000256" key="2">
    <source>
        <dbReference type="ARBA" id="ARBA00022630"/>
    </source>
</evidence>
<evidence type="ECO:0000259" key="6">
    <source>
        <dbReference type="Pfam" id="PF00970"/>
    </source>
</evidence>
<evidence type="ECO:0000256" key="1">
    <source>
        <dbReference type="ARBA" id="ARBA00001974"/>
    </source>
</evidence>
<keyword evidence="8" id="KW-1185">Reference proteome</keyword>
<proteinExistence type="predicted"/>
<reference evidence="8" key="1">
    <citation type="journal article" date="2014" name="Science">
        <title>Ancient hybridizations among the ancestral genomes of bread wheat.</title>
        <authorList>
            <consortium name="International Wheat Genome Sequencing Consortium,"/>
            <person name="Marcussen T."/>
            <person name="Sandve S.R."/>
            <person name="Heier L."/>
            <person name="Spannagl M."/>
            <person name="Pfeifer M."/>
            <person name="Jakobsen K.S."/>
            <person name="Wulff B.B."/>
            <person name="Steuernagel B."/>
            <person name="Mayer K.F."/>
            <person name="Olsen O.A."/>
        </authorList>
    </citation>
    <scope>NUCLEOTIDE SEQUENCE [LARGE SCALE GENOMIC DNA]</scope>
    <source>
        <strain evidence="8">cv. AL8/78</strain>
    </source>
</reference>
<reference evidence="7" key="3">
    <citation type="journal article" date="2017" name="Nature">
        <title>Genome sequence of the progenitor of the wheat D genome Aegilops tauschii.</title>
        <authorList>
            <person name="Luo M.C."/>
            <person name="Gu Y.Q."/>
            <person name="Puiu D."/>
            <person name="Wang H."/>
            <person name="Twardziok S.O."/>
            <person name="Deal K.R."/>
            <person name="Huo N."/>
            <person name="Zhu T."/>
            <person name="Wang L."/>
            <person name="Wang Y."/>
            <person name="McGuire P.E."/>
            <person name="Liu S."/>
            <person name="Long H."/>
            <person name="Ramasamy R.K."/>
            <person name="Rodriguez J.C."/>
            <person name="Van S.L."/>
            <person name="Yuan L."/>
            <person name="Wang Z."/>
            <person name="Xia Z."/>
            <person name="Xiao L."/>
            <person name="Anderson O.D."/>
            <person name="Ouyang S."/>
            <person name="Liang Y."/>
            <person name="Zimin A.V."/>
            <person name="Pertea G."/>
            <person name="Qi P."/>
            <person name="Bennetzen J.L."/>
            <person name="Dai X."/>
            <person name="Dawson M.W."/>
            <person name="Muller H.G."/>
            <person name="Kugler K."/>
            <person name="Rivarola-Duarte L."/>
            <person name="Spannagl M."/>
            <person name="Mayer K.F.X."/>
            <person name="Lu F.H."/>
            <person name="Bevan M.W."/>
            <person name="Leroy P."/>
            <person name="Li P."/>
            <person name="You F.M."/>
            <person name="Sun Q."/>
            <person name="Liu Z."/>
            <person name="Lyons E."/>
            <person name="Wicker T."/>
            <person name="Salzberg S.L."/>
            <person name="Devos K.M."/>
            <person name="Dvorak J."/>
        </authorList>
    </citation>
    <scope>NUCLEOTIDE SEQUENCE [LARGE SCALE GENOMIC DNA]</scope>
    <source>
        <strain evidence="7">cv. AL8/78</strain>
    </source>
</reference>
<sequence>MCYDLVQKRQIGHNVAKFKFALHTPTSVLGLAIGPYISCRGKDATGEEVIKPYTPTTLDSDIGYFEFVIKVTYHKLVPTSLHVSYR</sequence>
<keyword evidence="2 5" id="KW-0285">Flavoprotein</keyword>
<reference evidence="8" key="2">
    <citation type="journal article" date="2017" name="Nat. Plants">
        <title>The Aegilops tauschii genome reveals multiple impacts of transposons.</title>
        <authorList>
            <person name="Zhao G."/>
            <person name="Zou C."/>
            <person name="Li K."/>
            <person name="Wang K."/>
            <person name="Li T."/>
            <person name="Gao L."/>
            <person name="Zhang X."/>
            <person name="Wang H."/>
            <person name="Yang Z."/>
            <person name="Liu X."/>
            <person name="Jiang W."/>
            <person name="Mao L."/>
            <person name="Kong X."/>
            <person name="Jiao Y."/>
            <person name="Jia J."/>
        </authorList>
    </citation>
    <scope>NUCLEOTIDE SEQUENCE [LARGE SCALE GENOMIC DNA]</scope>
    <source>
        <strain evidence="8">cv. AL8/78</strain>
    </source>
</reference>
<dbReference type="Gramene" id="AET7Gv20375900.10">
    <property type="protein sequence ID" value="AET7Gv20375900.10"/>
    <property type="gene ID" value="AET7Gv20375900"/>
</dbReference>
<name>A0A453QYI0_AEGTS</name>
<comment type="cofactor">
    <cofactor evidence="1 5">
        <name>FAD</name>
        <dbReference type="ChEBI" id="CHEBI:57692"/>
    </cofactor>
</comment>
<evidence type="ECO:0000313" key="8">
    <source>
        <dbReference type="Proteomes" id="UP000015105"/>
    </source>
</evidence>
<dbReference type="PANTHER" id="PTHR19370:SF184">
    <property type="entry name" value="NADH-CYTOCHROME B5 REDUCTASE-LIKE"/>
    <property type="match status" value="1"/>
</dbReference>
<dbReference type="PANTHER" id="PTHR19370">
    <property type="entry name" value="NADH-CYTOCHROME B5 REDUCTASE"/>
    <property type="match status" value="1"/>
</dbReference>
<keyword evidence="4" id="KW-0560">Oxidoreductase</keyword>
<dbReference type="InterPro" id="IPR017938">
    <property type="entry name" value="Riboflavin_synthase-like_b-brl"/>
</dbReference>